<evidence type="ECO:0000313" key="2">
    <source>
        <dbReference type="EMBL" id="EEJ71189.1"/>
    </source>
</evidence>
<dbReference type="STRING" id="525365.HMPREF0548_1921"/>
<reference evidence="2 3" key="1">
    <citation type="submission" date="2009-01" db="EMBL/GenBank/DDBJ databases">
        <authorList>
            <person name="Qin X."/>
            <person name="Bachman B."/>
            <person name="Battles P."/>
            <person name="Bell A."/>
            <person name="Bess C."/>
            <person name="Bickham C."/>
            <person name="Chaboub L."/>
            <person name="Chen D."/>
            <person name="Coyle M."/>
            <person name="Deiros D.R."/>
            <person name="Dinh H."/>
            <person name="Forbes L."/>
            <person name="Fowler G."/>
            <person name="Francisco L."/>
            <person name="Fu Q."/>
            <person name="Gubbala S."/>
            <person name="Hale W."/>
            <person name="Han Y."/>
            <person name="Hemphill L."/>
            <person name="Highlander S.K."/>
            <person name="Hirani K."/>
            <person name="Hogues M."/>
            <person name="Jackson L."/>
            <person name="Jakkamsetti A."/>
            <person name="Javaid M."/>
            <person name="Jiang H."/>
            <person name="Korchina V."/>
            <person name="Kovar C."/>
            <person name="Lara F."/>
            <person name="Lee S."/>
            <person name="Mata R."/>
            <person name="Mathew T."/>
            <person name="Moen C."/>
            <person name="Morales K."/>
            <person name="Munidasa M."/>
            <person name="Nazareth L."/>
            <person name="Ngo R."/>
            <person name="Nguyen L."/>
            <person name="Okwuonu G."/>
            <person name="Ongeri F."/>
            <person name="Patil S."/>
            <person name="Petrosino J."/>
            <person name="Pham C."/>
            <person name="Pham P."/>
            <person name="Pu L.-L."/>
            <person name="Puazo M."/>
            <person name="Raj R."/>
            <person name="Reid J."/>
            <person name="Rouhana J."/>
            <person name="Saada N."/>
            <person name="Shang Y."/>
            <person name="Simmons D."/>
            <person name="Thornton R."/>
            <person name="Warren J."/>
            <person name="Weissenberger G."/>
            <person name="Zhang J."/>
            <person name="Zhang L."/>
            <person name="Zhou C."/>
            <person name="Zhu D."/>
            <person name="Muzny D."/>
            <person name="Worley K."/>
            <person name="Gibbs R."/>
        </authorList>
    </citation>
    <scope>NUCLEOTIDE SEQUENCE [LARGE SCALE GENOMIC DNA]</scope>
    <source>
        <strain evidence="2 3">DSM 16047</strain>
    </source>
</reference>
<dbReference type="PATRIC" id="fig|525365.8.peg.2017"/>
<comment type="caution">
    <text evidence="2">The sequence shown here is derived from an EMBL/GenBank/DDBJ whole genome shotgun (WGS) entry which is preliminary data.</text>
</comment>
<feature type="domain" description="S-layer protein C-terminal" evidence="1">
    <location>
        <begin position="2"/>
        <end position="35"/>
    </location>
</feature>
<name>C2EQH5_9LACO</name>
<dbReference type="InterPro" id="IPR024968">
    <property type="entry name" value="SlpA_C_lactobacillus"/>
</dbReference>
<dbReference type="AlphaFoldDB" id="C2EQH5"/>
<gene>
    <name evidence="2" type="ORF">HMPREF0548_1921</name>
</gene>
<protein>
    <recommendedName>
        <fullName evidence="1">S-layer protein C-terminal domain-containing protein</fullName>
    </recommendedName>
</protein>
<dbReference type="HOGENOM" id="CLU_2273825_0_0_9"/>
<evidence type="ECO:0000313" key="3">
    <source>
        <dbReference type="Proteomes" id="UP000005583"/>
    </source>
</evidence>
<proteinExistence type="predicted"/>
<dbReference type="Pfam" id="PF03217">
    <property type="entry name" value="SlpA"/>
    <property type="match status" value="1"/>
</dbReference>
<sequence>MLKKSTTRKVLNNAKVVKIHGKAFYQIGKNQFVKAVNVITSSQKVNVRVVVKGRKNAKVRTYTSTGKRTRHFVYGKKSYKFTAKRGIKGKTTTSYQVRIGGF</sequence>
<dbReference type="Proteomes" id="UP000005583">
    <property type="component" value="Unassembled WGS sequence"/>
</dbReference>
<accession>C2EQH5</accession>
<organism evidence="2 3">
    <name type="scientific">Lactobacillus ultunensis DSM 16047</name>
    <dbReference type="NCBI Taxonomy" id="525365"/>
    <lineage>
        <taxon>Bacteria</taxon>
        <taxon>Bacillati</taxon>
        <taxon>Bacillota</taxon>
        <taxon>Bacilli</taxon>
        <taxon>Lactobacillales</taxon>
        <taxon>Lactobacillaceae</taxon>
        <taxon>Lactobacillus</taxon>
    </lineage>
</organism>
<keyword evidence="3" id="KW-1185">Reference proteome</keyword>
<evidence type="ECO:0000259" key="1">
    <source>
        <dbReference type="Pfam" id="PF03217"/>
    </source>
</evidence>
<dbReference type="EMBL" id="ACGU01000108">
    <property type="protein sequence ID" value="EEJ71189.1"/>
    <property type="molecule type" value="Genomic_DNA"/>
</dbReference>